<dbReference type="EMBL" id="JAPWDS010000005">
    <property type="protein sequence ID" value="KAJ5497288.1"/>
    <property type="molecule type" value="Genomic_DNA"/>
</dbReference>
<accession>A0A9X0C430</accession>
<dbReference type="CDD" id="cd20071">
    <property type="entry name" value="SET_SMYD"/>
    <property type="match status" value="1"/>
</dbReference>
<proteinExistence type="predicted"/>
<dbReference type="PANTHER" id="PTHR47332:SF6">
    <property type="entry name" value="SET DOMAIN-CONTAINING PROTEIN"/>
    <property type="match status" value="1"/>
</dbReference>
<reference evidence="2" key="1">
    <citation type="submission" date="2022-12" db="EMBL/GenBank/DDBJ databases">
        <authorList>
            <person name="Petersen C."/>
        </authorList>
    </citation>
    <scope>NUCLEOTIDE SEQUENCE</scope>
    <source>
        <strain evidence="2">IBT 29495</strain>
    </source>
</reference>
<feature type="domain" description="SET" evidence="1">
    <location>
        <begin position="24"/>
        <end position="171"/>
    </location>
</feature>
<comment type="caution">
    <text evidence="2">The sequence shown here is derived from an EMBL/GenBank/DDBJ whole genome shotgun (WGS) entry which is preliminary data.</text>
</comment>
<dbReference type="PROSITE" id="PS50280">
    <property type="entry name" value="SET"/>
    <property type="match status" value="1"/>
</dbReference>
<dbReference type="SMART" id="SM00317">
    <property type="entry name" value="SET"/>
    <property type="match status" value="1"/>
</dbReference>
<sequence>MEKTLRKSLRKHHLNNRLTGVAADAFEQRDIPGKGAGLVAKRFLRRGESIIKETPVLMVHLDAGSDMPDSTRLEMQRAGVDALPVDTKLEVLELMGHFGGDPIEDRLNTNAFGVEIGNGGLYHRALFTQTSRLNHDCRPSCILNFNPTTLTASIYTVRDIRPGEELTISYTHALATYKKRQLAIQTWGFNCSCATCMLSPGDRLLSDDRIQQIKHYTRELTDWSNRSRAVPEIAEALVKLYQEENLFYYLGDGFRLAAHTYSSVCDRYQTLRMASNALVYGLQVWDDMGSKVRDVLELMAGPEKHWTWAQRSEEGRYCGE</sequence>
<dbReference type="InterPro" id="IPR053185">
    <property type="entry name" value="SET_domain_protein"/>
</dbReference>
<dbReference type="InterPro" id="IPR046341">
    <property type="entry name" value="SET_dom_sf"/>
</dbReference>
<evidence type="ECO:0000313" key="2">
    <source>
        <dbReference type="EMBL" id="KAJ5497288.1"/>
    </source>
</evidence>
<gene>
    <name evidence="2" type="ORF">N7463_009275</name>
</gene>
<organism evidence="2 3">
    <name type="scientific">Penicillium fimorum</name>
    <dbReference type="NCBI Taxonomy" id="1882269"/>
    <lineage>
        <taxon>Eukaryota</taxon>
        <taxon>Fungi</taxon>
        <taxon>Dikarya</taxon>
        <taxon>Ascomycota</taxon>
        <taxon>Pezizomycotina</taxon>
        <taxon>Eurotiomycetes</taxon>
        <taxon>Eurotiomycetidae</taxon>
        <taxon>Eurotiales</taxon>
        <taxon>Aspergillaceae</taxon>
        <taxon>Penicillium</taxon>
    </lineage>
</organism>
<evidence type="ECO:0000313" key="3">
    <source>
        <dbReference type="Proteomes" id="UP001149954"/>
    </source>
</evidence>
<dbReference type="SUPFAM" id="SSF82199">
    <property type="entry name" value="SET domain"/>
    <property type="match status" value="1"/>
</dbReference>
<reference evidence="2" key="2">
    <citation type="journal article" date="2023" name="IMA Fungus">
        <title>Comparative genomic study of the Penicillium genus elucidates a diverse pangenome and 15 lateral gene transfer events.</title>
        <authorList>
            <person name="Petersen C."/>
            <person name="Sorensen T."/>
            <person name="Nielsen M.R."/>
            <person name="Sondergaard T.E."/>
            <person name="Sorensen J.L."/>
            <person name="Fitzpatrick D.A."/>
            <person name="Frisvad J.C."/>
            <person name="Nielsen K.L."/>
        </authorList>
    </citation>
    <scope>NUCLEOTIDE SEQUENCE</scope>
    <source>
        <strain evidence="2">IBT 29495</strain>
    </source>
</reference>
<evidence type="ECO:0000259" key="1">
    <source>
        <dbReference type="PROSITE" id="PS50280"/>
    </source>
</evidence>
<keyword evidence="3" id="KW-1185">Reference proteome</keyword>
<dbReference type="Pfam" id="PF00856">
    <property type="entry name" value="SET"/>
    <property type="match status" value="1"/>
</dbReference>
<dbReference type="OrthoDB" id="265717at2759"/>
<dbReference type="PANTHER" id="PTHR47332">
    <property type="entry name" value="SET DOMAIN-CONTAINING PROTEIN 5"/>
    <property type="match status" value="1"/>
</dbReference>
<protein>
    <recommendedName>
        <fullName evidence="1">SET domain-containing protein</fullName>
    </recommendedName>
</protein>
<dbReference type="Gene3D" id="2.170.270.10">
    <property type="entry name" value="SET domain"/>
    <property type="match status" value="1"/>
</dbReference>
<dbReference type="AlphaFoldDB" id="A0A9X0C430"/>
<dbReference type="Proteomes" id="UP001149954">
    <property type="component" value="Unassembled WGS sequence"/>
</dbReference>
<name>A0A9X0C430_9EURO</name>
<dbReference type="InterPro" id="IPR001214">
    <property type="entry name" value="SET_dom"/>
</dbReference>